<organism evidence="6">
    <name type="scientific">Dictyoglomus thermophilum</name>
    <dbReference type="NCBI Taxonomy" id="14"/>
    <lineage>
        <taxon>Bacteria</taxon>
        <taxon>Pseudomonadati</taxon>
        <taxon>Dictyoglomota</taxon>
        <taxon>Dictyoglomia</taxon>
        <taxon>Dictyoglomales</taxon>
        <taxon>Dictyoglomaceae</taxon>
        <taxon>Dictyoglomus</taxon>
    </lineage>
</organism>
<dbReference type="InterPro" id="IPR016071">
    <property type="entry name" value="Staphylococal_nuclease_OB-fold"/>
</dbReference>
<dbReference type="GO" id="GO:0003677">
    <property type="term" value="F:DNA binding"/>
    <property type="evidence" value="ECO:0007669"/>
    <property type="project" value="InterPro"/>
</dbReference>
<keyword evidence="2" id="KW-0255">Endonuclease</keyword>
<dbReference type="GO" id="GO:0004519">
    <property type="term" value="F:endonuclease activity"/>
    <property type="evidence" value="ECO:0007669"/>
    <property type="project" value="UniProtKB-KW"/>
</dbReference>
<dbReference type="Gene3D" id="3.40.10.10">
    <property type="entry name" value="DNA Methylphosphotriester Repair Domain"/>
    <property type="match status" value="1"/>
</dbReference>
<keyword evidence="3" id="KW-0378">Hydrolase</keyword>
<dbReference type="AlphaFoldDB" id="A0A7V3ZJH7"/>
<feature type="domain" description="TNase-like" evidence="5">
    <location>
        <begin position="29"/>
        <end position="168"/>
    </location>
</feature>
<dbReference type="GO" id="GO:0016787">
    <property type="term" value="F:hydrolase activity"/>
    <property type="evidence" value="ECO:0007669"/>
    <property type="project" value="UniProtKB-KW"/>
</dbReference>
<evidence type="ECO:0000256" key="3">
    <source>
        <dbReference type="ARBA" id="ARBA00022801"/>
    </source>
</evidence>
<reference evidence="6" key="1">
    <citation type="journal article" date="2020" name="mSystems">
        <title>Genome- and Community-Level Interaction Insights into Carbon Utilization and Element Cycling Functions of Hydrothermarchaeota in Hydrothermal Sediment.</title>
        <authorList>
            <person name="Zhou Z."/>
            <person name="Liu Y."/>
            <person name="Xu W."/>
            <person name="Pan J."/>
            <person name="Luo Z.H."/>
            <person name="Li M."/>
        </authorList>
    </citation>
    <scope>NUCLEOTIDE SEQUENCE [LARGE SCALE GENOMIC DNA]</scope>
    <source>
        <strain evidence="6">SpSt-70</strain>
    </source>
</reference>
<gene>
    <name evidence="6" type="ORF">ENU78_06785</name>
</gene>
<dbReference type="EMBL" id="DTDV01000018">
    <property type="protein sequence ID" value="HGK24118.1"/>
    <property type="molecule type" value="Genomic_DNA"/>
</dbReference>
<keyword evidence="1" id="KW-0540">Nuclease</keyword>
<protein>
    <recommendedName>
        <fullName evidence="5">TNase-like domain-containing protein</fullName>
    </recommendedName>
</protein>
<dbReference type="PANTHER" id="PTHR12302">
    <property type="entry name" value="EBNA2 BINDING PROTEIN P100"/>
    <property type="match status" value="1"/>
</dbReference>
<dbReference type="GO" id="GO:0006355">
    <property type="term" value="P:regulation of DNA-templated transcription"/>
    <property type="evidence" value="ECO:0007669"/>
    <property type="project" value="InterPro"/>
</dbReference>
<evidence type="ECO:0000256" key="1">
    <source>
        <dbReference type="ARBA" id="ARBA00022722"/>
    </source>
</evidence>
<dbReference type="InterPro" id="IPR035451">
    <property type="entry name" value="Ada-like_dom_sf"/>
</dbReference>
<proteinExistence type="predicted"/>
<evidence type="ECO:0000259" key="5">
    <source>
        <dbReference type="PROSITE" id="PS50830"/>
    </source>
</evidence>
<comment type="caution">
    <text evidence="6">The sequence shown here is derived from an EMBL/GenBank/DDBJ whole genome shotgun (WGS) entry which is preliminary data.</text>
</comment>
<dbReference type="SUPFAM" id="SSF57884">
    <property type="entry name" value="Ada DNA repair protein, N-terminal domain (N-Ada 10)"/>
    <property type="match status" value="1"/>
</dbReference>
<dbReference type="SUPFAM" id="SSF50199">
    <property type="entry name" value="Staphylococcal nuclease"/>
    <property type="match status" value="1"/>
</dbReference>
<dbReference type="Pfam" id="PF00565">
    <property type="entry name" value="SNase"/>
    <property type="match status" value="1"/>
</dbReference>
<evidence type="ECO:0000313" key="6">
    <source>
        <dbReference type="EMBL" id="HGK24118.1"/>
    </source>
</evidence>
<accession>A0A7V3ZJH7</accession>
<dbReference type="Pfam" id="PF02805">
    <property type="entry name" value="Ada_Zn_binding"/>
    <property type="match status" value="1"/>
</dbReference>
<dbReference type="PROSITE" id="PS50830">
    <property type="entry name" value="TNASE_3"/>
    <property type="match status" value="1"/>
</dbReference>
<dbReference type="Gene3D" id="2.40.50.90">
    <property type="match status" value="1"/>
</dbReference>
<dbReference type="GO" id="GO:0008270">
    <property type="term" value="F:zinc ion binding"/>
    <property type="evidence" value="ECO:0007669"/>
    <property type="project" value="InterPro"/>
</dbReference>
<evidence type="ECO:0000256" key="4">
    <source>
        <dbReference type="ARBA" id="ARBA00023159"/>
    </source>
</evidence>
<dbReference type="GO" id="GO:0006281">
    <property type="term" value="P:DNA repair"/>
    <property type="evidence" value="ECO:0007669"/>
    <property type="project" value="InterPro"/>
</dbReference>
<dbReference type="PANTHER" id="PTHR12302:SF3">
    <property type="entry name" value="SERINE_THREONINE-PROTEIN KINASE 31"/>
    <property type="match status" value="1"/>
</dbReference>
<sequence>MKILKRISILLIFLFLINLFLAISQELPKLIPAKITRVIDGDTIEVILDGKTEKVRFIGVDCPESTTRIEALGIEATQFTTTLLLGKQILIEFDVQKYDSYGRLLAYVWLSQPKGISEQEIRNKMFNAILLLEGYAQVMTVPPNVKYVDYFLKFQKEARESKKGLWGIIVAKEEEKKEIKTSKLTPEEIKKIRTDLDDRREFIRKMYTFSQYGAIYSLATYVEPEGIVIILIGGYGSLLNEDNFNLFFDKLCDAFVTAKYPLETMINVYVAIPDYYSLIVRVPLSAITDYFKEKITRTDFLSKCIILINGMKVNIKEGKIEYPFAETLYIGNINSKIFHYPWCKYAQAMSEKNKVYFSSRENAINSGYRPCEVCKP</sequence>
<keyword evidence="4" id="KW-0010">Activator</keyword>
<evidence type="ECO:0000256" key="2">
    <source>
        <dbReference type="ARBA" id="ARBA00022759"/>
    </source>
</evidence>
<dbReference type="InterPro" id="IPR004026">
    <property type="entry name" value="Ada_DNA_repair_Zn-bd"/>
</dbReference>
<dbReference type="GO" id="GO:0008168">
    <property type="term" value="F:methyltransferase activity"/>
    <property type="evidence" value="ECO:0007669"/>
    <property type="project" value="InterPro"/>
</dbReference>
<name>A0A7V3ZJH7_DICTH</name>
<dbReference type="SMART" id="SM00318">
    <property type="entry name" value="SNc"/>
    <property type="match status" value="1"/>
</dbReference>
<dbReference type="InterPro" id="IPR035437">
    <property type="entry name" value="SNase_OB-fold_sf"/>
</dbReference>